<keyword evidence="2" id="KW-1185">Reference proteome</keyword>
<evidence type="ECO:0000313" key="2">
    <source>
        <dbReference type="Proteomes" id="UP000620046"/>
    </source>
</evidence>
<name>A0ABQ1FZ16_9GAMM</name>
<protein>
    <submittedName>
        <fullName evidence="1">Uncharacterized protein</fullName>
    </submittedName>
</protein>
<sequence length="81" mass="8941">MNAYAQCLQTEGRYLFDNVLEEQVQLIASLDAIAEKTSVEPLMAVLAWGPLYVMVICPTGTTLTLETYLPDMELAFAKPAD</sequence>
<organism evidence="1 2">
    <name type="scientific">Dyella nitratireducens</name>
    <dbReference type="NCBI Taxonomy" id="1849580"/>
    <lineage>
        <taxon>Bacteria</taxon>
        <taxon>Pseudomonadati</taxon>
        <taxon>Pseudomonadota</taxon>
        <taxon>Gammaproteobacteria</taxon>
        <taxon>Lysobacterales</taxon>
        <taxon>Rhodanobacteraceae</taxon>
        <taxon>Dyella</taxon>
    </lineage>
</organism>
<reference evidence="2" key="1">
    <citation type="journal article" date="2019" name="Int. J. Syst. Evol. Microbiol.">
        <title>The Global Catalogue of Microorganisms (GCM) 10K type strain sequencing project: providing services to taxonomists for standard genome sequencing and annotation.</title>
        <authorList>
            <consortium name="The Broad Institute Genomics Platform"/>
            <consortium name="The Broad Institute Genome Sequencing Center for Infectious Disease"/>
            <person name="Wu L."/>
            <person name="Ma J."/>
        </authorList>
    </citation>
    <scope>NUCLEOTIDE SEQUENCE [LARGE SCALE GENOMIC DNA]</scope>
    <source>
        <strain evidence="2">CGMCC 1.15439</strain>
    </source>
</reference>
<dbReference type="Proteomes" id="UP000620046">
    <property type="component" value="Unassembled WGS sequence"/>
</dbReference>
<gene>
    <name evidence="1" type="ORF">GCM10010981_22940</name>
</gene>
<accession>A0ABQ1FZ16</accession>
<comment type="caution">
    <text evidence="1">The sequence shown here is derived from an EMBL/GenBank/DDBJ whole genome shotgun (WGS) entry which is preliminary data.</text>
</comment>
<dbReference type="EMBL" id="BMJA01000002">
    <property type="protein sequence ID" value="GGA33432.1"/>
    <property type="molecule type" value="Genomic_DNA"/>
</dbReference>
<evidence type="ECO:0000313" key="1">
    <source>
        <dbReference type="EMBL" id="GGA33432.1"/>
    </source>
</evidence>
<proteinExistence type="predicted"/>